<comment type="catalytic activity">
    <reaction evidence="8">
        <text>2'-deoxyadenosine + H2O + H(+) = 2'-deoxyinosine + NH4(+)</text>
        <dbReference type="Rhea" id="RHEA:28190"/>
        <dbReference type="ChEBI" id="CHEBI:15377"/>
        <dbReference type="ChEBI" id="CHEBI:15378"/>
        <dbReference type="ChEBI" id="CHEBI:17256"/>
        <dbReference type="ChEBI" id="CHEBI:28938"/>
        <dbReference type="ChEBI" id="CHEBI:28997"/>
        <dbReference type="EC" id="3.5.4.4"/>
    </reaction>
    <physiologicalReaction direction="left-to-right" evidence="8">
        <dbReference type="Rhea" id="RHEA:28191"/>
    </physiologicalReaction>
</comment>
<keyword evidence="4 9" id="KW-0862">Zinc</keyword>
<dbReference type="SUPFAM" id="SSF51556">
    <property type="entry name" value="Metallo-dependent hydrolases"/>
    <property type="match status" value="1"/>
</dbReference>
<dbReference type="Proteomes" id="UP001519344">
    <property type="component" value="Unassembled WGS sequence"/>
</dbReference>
<keyword evidence="3 9" id="KW-0378">Hydrolase</keyword>
<dbReference type="PANTHER" id="PTHR11409:SF43">
    <property type="entry name" value="ADENOSINE DEAMINASE"/>
    <property type="match status" value="1"/>
</dbReference>
<evidence type="ECO:0000256" key="5">
    <source>
        <dbReference type="ARBA" id="ARBA00023080"/>
    </source>
</evidence>
<feature type="binding site" evidence="9">
    <location>
        <position position="285"/>
    </location>
    <ligand>
        <name>Zn(2+)</name>
        <dbReference type="ChEBI" id="CHEBI:29105"/>
        <note>catalytic</note>
    </ligand>
</feature>
<feature type="binding site" evidence="9">
    <location>
        <position position="204"/>
    </location>
    <ligand>
        <name>Zn(2+)</name>
        <dbReference type="ChEBI" id="CHEBI:29105"/>
        <note>catalytic</note>
    </ligand>
</feature>
<feature type="site" description="Important for catalytic activity" evidence="9">
    <location>
        <position position="228"/>
    </location>
</feature>
<evidence type="ECO:0000256" key="9">
    <source>
        <dbReference type="HAMAP-Rule" id="MF_00540"/>
    </source>
</evidence>
<evidence type="ECO:0000256" key="6">
    <source>
        <dbReference type="ARBA" id="ARBA00031852"/>
    </source>
</evidence>
<comment type="function">
    <text evidence="9">Catalyzes the hydrolytic deamination of adenosine and 2-deoxyadenosine.</text>
</comment>
<feature type="domain" description="Adenosine deaminase" evidence="10">
    <location>
        <begin position="14"/>
        <end position="337"/>
    </location>
</feature>
<keyword evidence="12" id="KW-1185">Reference proteome</keyword>
<organism evidence="11 12">
    <name type="scientific">Paenibacillus aceris</name>
    <dbReference type="NCBI Taxonomy" id="869555"/>
    <lineage>
        <taxon>Bacteria</taxon>
        <taxon>Bacillati</taxon>
        <taxon>Bacillota</taxon>
        <taxon>Bacilli</taxon>
        <taxon>Bacillales</taxon>
        <taxon>Paenibacillaceae</taxon>
        <taxon>Paenibacillus</taxon>
    </lineage>
</organism>
<evidence type="ECO:0000256" key="1">
    <source>
        <dbReference type="ARBA" id="ARBA00012784"/>
    </source>
</evidence>
<dbReference type="InterPro" id="IPR006330">
    <property type="entry name" value="Ado/ade_deaminase"/>
</dbReference>
<evidence type="ECO:0000256" key="3">
    <source>
        <dbReference type="ARBA" id="ARBA00022801"/>
    </source>
</evidence>
<comment type="similarity">
    <text evidence="9">Belongs to the metallo-dependent hydrolases superfamily. Adenosine and AMP deaminases family. Adenosine deaminase subfamily.</text>
</comment>
<feature type="binding site" evidence="9">
    <location>
        <position position="177"/>
    </location>
    <ligand>
        <name>substrate</name>
    </ligand>
</feature>
<evidence type="ECO:0000313" key="11">
    <source>
        <dbReference type="EMBL" id="MBP1967342.1"/>
    </source>
</evidence>
<comment type="caution">
    <text evidence="9">Lacks conserved residue(s) required for the propagation of feature annotation.</text>
</comment>
<dbReference type="RefSeq" id="WP_167064498.1">
    <property type="nucleotide sequence ID" value="NZ_JAAOZR010000034.1"/>
</dbReference>
<keyword evidence="2 9" id="KW-0479">Metal-binding</keyword>
<protein>
    <recommendedName>
        <fullName evidence="1 9">Adenosine deaminase</fullName>
        <ecNumber evidence="1 9">3.5.4.4</ecNumber>
    </recommendedName>
    <alternativeName>
        <fullName evidence="6 9">Adenosine aminohydrolase</fullName>
    </alternativeName>
</protein>
<feature type="active site" description="Proton donor" evidence="9">
    <location>
        <position position="207"/>
    </location>
</feature>
<dbReference type="InterPro" id="IPR028893">
    <property type="entry name" value="A_deaminase"/>
</dbReference>
<keyword evidence="5 9" id="KW-0546">Nucleotide metabolism</keyword>
<dbReference type="EMBL" id="JAGGKV010000032">
    <property type="protein sequence ID" value="MBP1967342.1"/>
    <property type="molecule type" value="Genomic_DNA"/>
</dbReference>
<dbReference type="NCBIfam" id="TIGR01430">
    <property type="entry name" value="aden_deam"/>
    <property type="match status" value="1"/>
</dbReference>
<dbReference type="Gene3D" id="3.20.20.140">
    <property type="entry name" value="Metal-dependent hydrolases"/>
    <property type="match status" value="1"/>
</dbReference>
<comment type="catalytic activity">
    <reaction evidence="7">
        <text>adenosine + H2O + H(+) = inosine + NH4(+)</text>
        <dbReference type="Rhea" id="RHEA:24408"/>
        <dbReference type="ChEBI" id="CHEBI:15377"/>
        <dbReference type="ChEBI" id="CHEBI:15378"/>
        <dbReference type="ChEBI" id="CHEBI:16335"/>
        <dbReference type="ChEBI" id="CHEBI:17596"/>
        <dbReference type="ChEBI" id="CHEBI:28938"/>
        <dbReference type="EC" id="3.5.4.4"/>
    </reaction>
    <physiologicalReaction direction="left-to-right" evidence="7">
        <dbReference type="Rhea" id="RHEA:24409"/>
    </physiologicalReaction>
</comment>
<dbReference type="GO" id="GO:0016787">
    <property type="term" value="F:hydrolase activity"/>
    <property type="evidence" value="ECO:0007669"/>
    <property type="project" value="UniProtKB-KW"/>
</dbReference>
<sequence>MAYNRTHDWLTRLPKVDLHLHLDGSVKPETILELALDQGIDLPVYDKEGLIPHMRVGEECGSLIEYLSKFDFTTRFLQSGEALERVAYEVAQQSAEHNCKYVEVRFAPQLHRNNGLTVEETILHVVAGMRRGQRDFGVKAGVIAICMRNHSCESNLEVIRAAAEYVGKGVVAVDLAGDEASYPPEWFREVFAESGKLGIPVTIHAGEAAGAMNVYEAVTNLGAVRIGHGVRLKENSDILEMVKDRRIPLEMCPISNIQTKAVSGWEAYPIREYLEHGLLVTINTDNPSVSGTNITKEYRVLSDRFGFTEHELVKLVMNGVDAAFMEENDKLLLRREMEAEIHSLGMSLWTENSTM</sequence>
<dbReference type="HAMAP" id="MF_00540">
    <property type="entry name" value="A_deaminase"/>
    <property type="match status" value="1"/>
</dbReference>
<proteinExistence type="inferred from homology"/>
<comment type="cofactor">
    <cofactor evidence="9">
        <name>Zn(2+)</name>
        <dbReference type="ChEBI" id="CHEBI:29105"/>
    </cofactor>
    <text evidence="9">Binds 1 zinc ion per subunit.</text>
</comment>
<dbReference type="PANTHER" id="PTHR11409">
    <property type="entry name" value="ADENOSINE DEAMINASE"/>
    <property type="match status" value="1"/>
</dbReference>
<dbReference type="EC" id="3.5.4.4" evidence="1 9"/>
<evidence type="ECO:0000256" key="8">
    <source>
        <dbReference type="ARBA" id="ARBA00049213"/>
    </source>
</evidence>
<dbReference type="InterPro" id="IPR001365">
    <property type="entry name" value="A_deaminase_dom"/>
</dbReference>
<gene>
    <name evidence="9" type="primary">add</name>
    <name evidence="11" type="ORF">J2Z65_006607</name>
</gene>
<evidence type="ECO:0000259" key="10">
    <source>
        <dbReference type="Pfam" id="PF00962"/>
    </source>
</evidence>
<comment type="caution">
    <text evidence="11">The sequence shown here is derived from an EMBL/GenBank/DDBJ whole genome shotgun (WGS) entry which is preliminary data.</text>
</comment>
<reference evidence="11 12" key="1">
    <citation type="submission" date="2021-03" db="EMBL/GenBank/DDBJ databases">
        <title>Genomic Encyclopedia of Type Strains, Phase IV (KMG-IV): sequencing the most valuable type-strain genomes for metagenomic binning, comparative biology and taxonomic classification.</title>
        <authorList>
            <person name="Goeker M."/>
        </authorList>
    </citation>
    <scope>NUCLEOTIDE SEQUENCE [LARGE SCALE GENOMIC DNA]</scope>
    <source>
        <strain evidence="11 12">DSM 24950</strain>
    </source>
</reference>
<name>A0ABS4I8S7_9BACL</name>
<feature type="binding site" evidence="9">
    <location>
        <position position="21"/>
    </location>
    <ligand>
        <name>Zn(2+)</name>
        <dbReference type="ChEBI" id="CHEBI:29105"/>
        <note>catalytic</note>
    </ligand>
</feature>
<feature type="binding site" evidence="9">
    <location>
        <position position="21"/>
    </location>
    <ligand>
        <name>substrate</name>
    </ligand>
</feature>
<evidence type="ECO:0000256" key="4">
    <source>
        <dbReference type="ARBA" id="ARBA00022833"/>
    </source>
</evidence>
<feature type="binding site" evidence="9">
    <location>
        <position position="23"/>
    </location>
    <ligand>
        <name>substrate</name>
    </ligand>
</feature>
<accession>A0ABS4I8S7</accession>
<evidence type="ECO:0000256" key="2">
    <source>
        <dbReference type="ARBA" id="ARBA00022723"/>
    </source>
</evidence>
<dbReference type="Pfam" id="PF00962">
    <property type="entry name" value="A_deaminase"/>
    <property type="match status" value="1"/>
</dbReference>
<evidence type="ECO:0000313" key="12">
    <source>
        <dbReference type="Proteomes" id="UP001519344"/>
    </source>
</evidence>
<evidence type="ECO:0000256" key="7">
    <source>
        <dbReference type="ARBA" id="ARBA00047989"/>
    </source>
</evidence>
<feature type="binding site" evidence="9">
    <location>
        <position position="19"/>
    </location>
    <ligand>
        <name>Zn(2+)</name>
        <dbReference type="ChEBI" id="CHEBI:29105"/>
        <note>catalytic</note>
    </ligand>
</feature>
<dbReference type="CDD" id="cd01320">
    <property type="entry name" value="ADA"/>
    <property type="match status" value="1"/>
</dbReference>
<dbReference type="InterPro" id="IPR032466">
    <property type="entry name" value="Metal_Hydrolase"/>
</dbReference>